<dbReference type="AlphaFoldDB" id="A0A3N2PR72"/>
<gene>
    <name evidence="1" type="ORF">SODALDRAFT_352083</name>
</gene>
<proteinExistence type="predicted"/>
<accession>A0A3N2PR72</accession>
<dbReference type="OrthoDB" id="3350591at2759"/>
<dbReference type="RefSeq" id="XP_028464652.1">
    <property type="nucleotide sequence ID" value="XM_028613573.1"/>
</dbReference>
<reference evidence="1 2" key="1">
    <citation type="journal article" date="2018" name="Mol. Ecol.">
        <title>The obligate alkalophilic soda-lake fungus Sodiomyces alkalinus has shifted to a protein diet.</title>
        <authorList>
            <person name="Grum-Grzhimaylo A.A."/>
            <person name="Falkoski D.L."/>
            <person name="van den Heuvel J."/>
            <person name="Valero-Jimenez C.A."/>
            <person name="Min B."/>
            <person name="Choi I.G."/>
            <person name="Lipzen A."/>
            <person name="Daum C.G."/>
            <person name="Aanen D.K."/>
            <person name="Tsang A."/>
            <person name="Henrissat B."/>
            <person name="Bilanenko E.N."/>
            <person name="de Vries R.P."/>
            <person name="van Kan J.A.L."/>
            <person name="Grigoriev I.V."/>
            <person name="Debets A.J.M."/>
        </authorList>
    </citation>
    <scope>NUCLEOTIDE SEQUENCE [LARGE SCALE GENOMIC DNA]</scope>
    <source>
        <strain evidence="1 2">F11</strain>
    </source>
</reference>
<protein>
    <submittedName>
        <fullName evidence="1">Uncharacterized protein</fullName>
    </submittedName>
</protein>
<evidence type="ECO:0000313" key="1">
    <source>
        <dbReference type="EMBL" id="ROT36846.1"/>
    </source>
</evidence>
<dbReference type="Pfam" id="PF12311">
    <property type="entry name" value="DUF3632"/>
    <property type="match status" value="1"/>
</dbReference>
<organism evidence="1 2">
    <name type="scientific">Sodiomyces alkalinus (strain CBS 110278 / VKM F-3762 / F11)</name>
    <name type="common">Alkaliphilic filamentous fungus</name>
    <dbReference type="NCBI Taxonomy" id="1314773"/>
    <lineage>
        <taxon>Eukaryota</taxon>
        <taxon>Fungi</taxon>
        <taxon>Dikarya</taxon>
        <taxon>Ascomycota</taxon>
        <taxon>Pezizomycotina</taxon>
        <taxon>Sordariomycetes</taxon>
        <taxon>Hypocreomycetidae</taxon>
        <taxon>Glomerellales</taxon>
        <taxon>Plectosphaerellaceae</taxon>
        <taxon>Sodiomyces</taxon>
    </lineage>
</organism>
<sequence length="288" mass="32648">MTDKPEWEVYFDTELGPGSDPGDDYVSAVAKHAAVGSLLRAPEDEDDALVAKRAAEQFRAFYTQYYHDEDRGYHRAPDNEVYGLTNDLTHLALSLVPIIPFADYKHRRLSMFVIDLKTLAPQEFDPKDPQLLFNATAVGDVVYPFWKRNYLSDPRPRKEYDEWISVSVFMARLFDAGILGKQEMNWMILDIAEGLETNGERTWDGLIRACKQVVATQYILIAGHFLASLARSSTKMGGYSLDADKWKRWAAKLKELATSASDEWGLREAAAAAHEKMIHLYPEAFVTS</sequence>
<dbReference type="InterPro" id="IPR022085">
    <property type="entry name" value="OpdG"/>
</dbReference>
<dbReference type="GeneID" id="39582051"/>
<name>A0A3N2PR72_SODAK</name>
<evidence type="ECO:0000313" key="2">
    <source>
        <dbReference type="Proteomes" id="UP000272025"/>
    </source>
</evidence>
<keyword evidence="2" id="KW-1185">Reference proteome</keyword>
<dbReference type="Proteomes" id="UP000272025">
    <property type="component" value="Unassembled WGS sequence"/>
</dbReference>
<dbReference type="EMBL" id="ML119058">
    <property type="protein sequence ID" value="ROT36846.1"/>
    <property type="molecule type" value="Genomic_DNA"/>
</dbReference>